<sequence length="491" mass="56441">MLHSFEETTFSKPTYCDLCQGLLWGLVKQGLQCSGCQAICHKHCQKKMPGCSREKLVENPTIYRKEDTPATKSLRSLQQQLDISKAPKKKATVPSSEELETILVSAAIHADQTQVAEQYMANLPPLNPQTTAKNFSRFVSRCGPMFTFRDRVILLLNWDKPVESWIALLTYCLLCLYPFLLILIPQAIICYIILTMLVSRQQLAKQGKPEANPTPQPSSSSKLPKVEPTAVPQPALGPSKFNNLAAAFFPTAFDESSPEYLRNMQNLQNMMGELSDVYDLIASQQYWVDWSDEQRTSSVFQLAVLSCIPTFLLVWFVPFQYLCLMAGIGLFMLNTRFTKFLIKECMPYLTELGQEGYQKLTSYFAQVEHHLDQQEAQKEISLYENQRWWPESGFIPHLLPDERNVWSDRSGKISHPAKEEFTAPKGYVWIEDNWMLDESGPWIDDILSLEYTVVPESGGWVYTDHDWQHTASKREDNVTRRRRWGRHCQKI</sequence>
<dbReference type="GO" id="GO:0007031">
    <property type="term" value="P:peroxisome organization"/>
    <property type="evidence" value="ECO:0007669"/>
    <property type="project" value="TreeGrafter"/>
</dbReference>
<dbReference type="OrthoDB" id="74314at2759"/>
<dbReference type="GO" id="GO:0046872">
    <property type="term" value="F:metal ion binding"/>
    <property type="evidence" value="ECO:0007669"/>
    <property type="project" value="UniProtKB-KW"/>
</dbReference>
<keyword evidence="11" id="KW-1185">Reference proteome</keyword>
<dbReference type="PANTHER" id="PTHR28304">
    <property type="entry name" value="PEROXISOMAL MEMBRANE PROTEIN PEX29"/>
    <property type="match status" value="1"/>
</dbReference>
<dbReference type="InterPro" id="IPR046349">
    <property type="entry name" value="C1-like_sf"/>
</dbReference>
<gene>
    <name evidence="10" type="primary">PEX29</name>
    <name evidence="10" type="ORF">A0J61_09991</name>
</gene>
<feature type="transmembrane region" description="Helical" evidence="8">
    <location>
        <begin position="302"/>
        <end position="333"/>
    </location>
</feature>
<keyword evidence="5 8" id="KW-1133">Transmembrane helix</keyword>
<keyword evidence="6 8" id="KW-0472">Membrane</keyword>
<feature type="domain" description="Phorbol-ester/DAG-type" evidence="9">
    <location>
        <begin position="2"/>
        <end position="51"/>
    </location>
</feature>
<accession>A0A1C7MYN6</accession>
<feature type="region of interest" description="Disordered" evidence="7">
    <location>
        <begin position="207"/>
        <end position="230"/>
    </location>
</feature>
<evidence type="ECO:0000256" key="8">
    <source>
        <dbReference type="SAM" id="Phobius"/>
    </source>
</evidence>
<dbReference type="PANTHER" id="PTHR28304:SF2">
    <property type="entry name" value="PEROXISOMAL MEMBRANE PROTEIN PEX29"/>
    <property type="match status" value="1"/>
</dbReference>
<evidence type="ECO:0000256" key="5">
    <source>
        <dbReference type="ARBA" id="ARBA00022989"/>
    </source>
</evidence>
<dbReference type="STRING" id="101091.A0A1C7MYN6"/>
<dbReference type="PROSITE" id="PS50081">
    <property type="entry name" value="ZF_DAG_PE_2"/>
    <property type="match status" value="1"/>
</dbReference>
<evidence type="ECO:0000256" key="4">
    <source>
        <dbReference type="ARBA" id="ARBA00022833"/>
    </source>
</evidence>
<evidence type="ECO:0000256" key="7">
    <source>
        <dbReference type="SAM" id="MobiDB-lite"/>
    </source>
</evidence>
<dbReference type="InterPro" id="IPR006614">
    <property type="entry name" value="Peroxin/Ferlin"/>
</dbReference>
<dbReference type="PROSITE" id="PS00479">
    <property type="entry name" value="ZF_DAG_PE_1"/>
    <property type="match status" value="1"/>
</dbReference>
<evidence type="ECO:0000313" key="10">
    <source>
        <dbReference type="EMBL" id="OBZ81960.1"/>
    </source>
</evidence>
<dbReference type="InterPro" id="IPR010482">
    <property type="entry name" value="TECPR1-like_DysF"/>
</dbReference>
<dbReference type="SMART" id="SM00109">
    <property type="entry name" value="C1"/>
    <property type="match status" value="1"/>
</dbReference>
<dbReference type="SUPFAM" id="SSF57889">
    <property type="entry name" value="Cysteine-rich domain"/>
    <property type="match status" value="1"/>
</dbReference>
<dbReference type="InterPro" id="IPR002219">
    <property type="entry name" value="PKC_DAG/PE"/>
</dbReference>
<keyword evidence="2 8" id="KW-0812">Transmembrane</keyword>
<evidence type="ECO:0000256" key="1">
    <source>
        <dbReference type="ARBA" id="ARBA00004141"/>
    </source>
</evidence>
<organism evidence="10 11">
    <name type="scientific">Choanephora cucurbitarum</name>
    <dbReference type="NCBI Taxonomy" id="101091"/>
    <lineage>
        <taxon>Eukaryota</taxon>
        <taxon>Fungi</taxon>
        <taxon>Fungi incertae sedis</taxon>
        <taxon>Mucoromycota</taxon>
        <taxon>Mucoromycotina</taxon>
        <taxon>Mucoromycetes</taxon>
        <taxon>Mucorales</taxon>
        <taxon>Mucorineae</taxon>
        <taxon>Choanephoraceae</taxon>
        <taxon>Choanephoroideae</taxon>
        <taxon>Choanephora</taxon>
    </lineage>
</organism>
<keyword evidence="4" id="KW-0862">Zinc</keyword>
<dbReference type="InterPro" id="IPR052816">
    <property type="entry name" value="Peroxisomal_Membrane_PEX28-32"/>
</dbReference>
<dbReference type="Pfam" id="PF06398">
    <property type="entry name" value="Pex24p"/>
    <property type="match status" value="1"/>
</dbReference>
<proteinExistence type="predicted"/>
<dbReference type="InParanoid" id="A0A1C7MYN6"/>
<dbReference type="EMBL" id="LUGH01000995">
    <property type="protein sequence ID" value="OBZ81960.1"/>
    <property type="molecule type" value="Genomic_DNA"/>
</dbReference>
<evidence type="ECO:0000313" key="11">
    <source>
        <dbReference type="Proteomes" id="UP000093000"/>
    </source>
</evidence>
<evidence type="ECO:0000256" key="3">
    <source>
        <dbReference type="ARBA" id="ARBA00022723"/>
    </source>
</evidence>
<protein>
    <submittedName>
        <fullName evidence="10">Peroxisomal membrane protein PEX29</fullName>
    </submittedName>
</protein>
<feature type="transmembrane region" description="Helical" evidence="8">
    <location>
        <begin position="165"/>
        <end position="198"/>
    </location>
</feature>
<comment type="caution">
    <text evidence="10">The sequence shown here is derived from an EMBL/GenBank/DDBJ whole genome shotgun (WGS) entry which is preliminary data.</text>
</comment>
<evidence type="ECO:0000256" key="6">
    <source>
        <dbReference type="ARBA" id="ARBA00023136"/>
    </source>
</evidence>
<name>A0A1C7MYN6_9FUNG</name>
<dbReference type="Pfam" id="PF00130">
    <property type="entry name" value="C1_1"/>
    <property type="match status" value="1"/>
</dbReference>
<evidence type="ECO:0000259" key="9">
    <source>
        <dbReference type="PROSITE" id="PS50081"/>
    </source>
</evidence>
<dbReference type="Gene3D" id="3.30.60.20">
    <property type="match status" value="1"/>
</dbReference>
<dbReference type="SMART" id="SM00693">
    <property type="entry name" value="DysFN"/>
    <property type="match status" value="1"/>
</dbReference>
<comment type="subcellular location">
    <subcellularLocation>
        <location evidence="1">Membrane</location>
        <topology evidence="1">Multi-pass membrane protein</topology>
    </subcellularLocation>
</comment>
<dbReference type="AlphaFoldDB" id="A0A1C7MYN6"/>
<keyword evidence="3" id="KW-0479">Metal-binding</keyword>
<dbReference type="CDD" id="cd20810">
    <property type="entry name" value="C1_VAV"/>
    <property type="match status" value="1"/>
</dbReference>
<dbReference type="Proteomes" id="UP000093000">
    <property type="component" value="Unassembled WGS sequence"/>
</dbReference>
<evidence type="ECO:0000256" key="2">
    <source>
        <dbReference type="ARBA" id="ARBA00022692"/>
    </source>
</evidence>
<dbReference type="GO" id="GO:0005778">
    <property type="term" value="C:peroxisomal membrane"/>
    <property type="evidence" value="ECO:0007669"/>
    <property type="project" value="UniProtKB-ARBA"/>
</dbReference>
<reference evidence="10 11" key="1">
    <citation type="submission" date="2016-03" db="EMBL/GenBank/DDBJ databases">
        <title>Choanephora cucurbitarum.</title>
        <authorList>
            <person name="Min B."/>
            <person name="Park H."/>
            <person name="Park J.-H."/>
            <person name="Shin H.-D."/>
            <person name="Choi I.-G."/>
        </authorList>
    </citation>
    <scope>NUCLEOTIDE SEQUENCE [LARGE SCALE GENOMIC DNA]</scope>
    <source>
        <strain evidence="10 11">KUS-F28377</strain>
    </source>
</reference>